<feature type="non-terminal residue" evidence="1">
    <location>
        <position position="1"/>
    </location>
</feature>
<sequence>MTKPKHKIDERQNPDGAIVQNVPSPAQPVNFKLVINCAGY</sequence>
<evidence type="ECO:0000313" key="1">
    <source>
        <dbReference type="EMBL" id="CAG8778539.1"/>
    </source>
</evidence>
<proteinExistence type="predicted"/>
<protein>
    <submittedName>
        <fullName evidence="1">35199_t:CDS:1</fullName>
    </submittedName>
</protein>
<dbReference type="Proteomes" id="UP000789920">
    <property type="component" value="Unassembled WGS sequence"/>
</dbReference>
<name>A0ACA9R6J5_9GLOM</name>
<feature type="non-terminal residue" evidence="1">
    <location>
        <position position="40"/>
    </location>
</feature>
<dbReference type="EMBL" id="CAJVQC010043928">
    <property type="protein sequence ID" value="CAG8778539.1"/>
    <property type="molecule type" value="Genomic_DNA"/>
</dbReference>
<comment type="caution">
    <text evidence="1">The sequence shown here is derived from an EMBL/GenBank/DDBJ whole genome shotgun (WGS) entry which is preliminary data.</text>
</comment>
<reference evidence="1" key="1">
    <citation type="submission" date="2021-06" db="EMBL/GenBank/DDBJ databases">
        <authorList>
            <person name="Kallberg Y."/>
            <person name="Tangrot J."/>
            <person name="Rosling A."/>
        </authorList>
    </citation>
    <scope>NUCLEOTIDE SEQUENCE</scope>
    <source>
        <strain evidence="1">MA461A</strain>
    </source>
</reference>
<organism evidence="1 2">
    <name type="scientific">Racocetra persica</name>
    <dbReference type="NCBI Taxonomy" id="160502"/>
    <lineage>
        <taxon>Eukaryota</taxon>
        <taxon>Fungi</taxon>
        <taxon>Fungi incertae sedis</taxon>
        <taxon>Mucoromycota</taxon>
        <taxon>Glomeromycotina</taxon>
        <taxon>Glomeromycetes</taxon>
        <taxon>Diversisporales</taxon>
        <taxon>Gigasporaceae</taxon>
        <taxon>Racocetra</taxon>
    </lineage>
</organism>
<gene>
    <name evidence="1" type="ORF">RPERSI_LOCUS17238</name>
</gene>
<accession>A0ACA9R6J5</accession>
<keyword evidence="2" id="KW-1185">Reference proteome</keyword>
<evidence type="ECO:0000313" key="2">
    <source>
        <dbReference type="Proteomes" id="UP000789920"/>
    </source>
</evidence>